<dbReference type="PANTHER" id="PTHR43143:SF1">
    <property type="entry name" value="SERINE_THREONINE-PROTEIN PHOSPHATASE CPPED1"/>
    <property type="match status" value="1"/>
</dbReference>
<evidence type="ECO:0000259" key="1">
    <source>
        <dbReference type="Pfam" id="PF00149"/>
    </source>
</evidence>
<sequence>MKKNKTFLLSLFSLLFMYGCDLIDYHPYDVDISGETGINAKNMAKIESNCKGKTTIKFAVMGDSQRWYDETEQFVKHINRRNDIDFVIHGGDVSDFGITKEFLWQRDILNGLKFPYVVIIGNHDVLGTGEEVYTKVFGEDNFSFIAGNVKFVCLNTNAIEYDYSHPVPDFDFIENALADRKDEYSKTVFSMHVRPLIHEFNNNVAKVFHRYVKEAPGIQFCTAAHEHHLTAEAIFEDGIMYYGSDSMNHRSYLVFTINPERYEYEVVYF</sequence>
<dbReference type="STRING" id="1121097.GCA_000428125_00929"/>
<dbReference type="PANTHER" id="PTHR43143">
    <property type="entry name" value="METALLOPHOSPHOESTERASE, CALCINEURIN SUPERFAMILY"/>
    <property type="match status" value="1"/>
</dbReference>
<dbReference type="Gene3D" id="3.60.21.10">
    <property type="match status" value="1"/>
</dbReference>
<dbReference type="eggNOG" id="COG1409">
    <property type="taxonomic scope" value="Bacteria"/>
</dbReference>
<dbReference type="PROSITE" id="PS51257">
    <property type="entry name" value="PROKAR_LIPOPROTEIN"/>
    <property type="match status" value="1"/>
</dbReference>
<proteinExistence type="predicted"/>
<keyword evidence="3" id="KW-1185">Reference proteome</keyword>
<reference evidence="2 3" key="1">
    <citation type="journal article" date="2015" name="Microbes Environ.">
        <title>Distribution and evolution of nitrogen fixation genes in the phylum bacteroidetes.</title>
        <authorList>
            <person name="Inoue J."/>
            <person name="Oshima K."/>
            <person name="Suda W."/>
            <person name="Sakamoto M."/>
            <person name="Iino T."/>
            <person name="Noda S."/>
            <person name="Hongoh Y."/>
            <person name="Hattori M."/>
            <person name="Ohkuma M."/>
        </authorList>
    </citation>
    <scope>NUCLEOTIDE SEQUENCE [LARGE SCALE GENOMIC DNA]</scope>
    <source>
        <strain evidence="2 3">JCM 15093</strain>
    </source>
</reference>
<dbReference type="InterPro" id="IPR051918">
    <property type="entry name" value="STPP_CPPED1"/>
</dbReference>
<dbReference type="RefSeq" id="WP_024997001.1">
    <property type="nucleotide sequence ID" value="NZ_BAJS01000017.1"/>
</dbReference>
<name>A0A069D4M4_9BACE</name>
<dbReference type="SUPFAM" id="SSF56300">
    <property type="entry name" value="Metallo-dependent phosphatases"/>
    <property type="match status" value="1"/>
</dbReference>
<feature type="domain" description="Calcineurin-like phosphoesterase" evidence="1">
    <location>
        <begin position="56"/>
        <end position="228"/>
    </location>
</feature>
<organism evidence="2 3">
    <name type="scientific">Bacteroides graminisolvens DSM 19988 = JCM 15093</name>
    <dbReference type="NCBI Taxonomy" id="1121097"/>
    <lineage>
        <taxon>Bacteria</taxon>
        <taxon>Pseudomonadati</taxon>
        <taxon>Bacteroidota</taxon>
        <taxon>Bacteroidia</taxon>
        <taxon>Bacteroidales</taxon>
        <taxon>Bacteroidaceae</taxon>
        <taxon>Bacteroides</taxon>
    </lineage>
</organism>
<comment type="caution">
    <text evidence="2">The sequence shown here is derived from an EMBL/GenBank/DDBJ whole genome shotgun (WGS) entry which is preliminary data.</text>
</comment>
<dbReference type="Proteomes" id="UP000027601">
    <property type="component" value="Unassembled WGS sequence"/>
</dbReference>
<evidence type="ECO:0000313" key="3">
    <source>
        <dbReference type="Proteomes" id="UP000027601"/>
    </source>
</evidence>
<keyword evidence="2" id="KW-0378">Hydrolase</keyword>
<dbReference type="InterPro" id="IPR029052">
    <property type="entry name" value="Metallo-depent_PP-like"/>
</dbReference>
<dbReference type="InterPro" id="IPR004843">
    <property type="entry name" value="Calcineurin-like_PHP"/>
</dbReference>
<accession>A0A069D4M4</accession>
<gene>
    <name evidence="2" type="ORF">JCM15093_2532</name>
</gene>
<dbReference type="EMBL" id="BAJS01000017">
    <property type="protein sequence ID" value="GAK37290.1"/>
    <property type="molecule type" value="Genomic_DNA"/>
</dbReference>
<evidence type="ECO:0000313" key="2">
    <source>
        <dbReference type="EMBL" id="GAK37290.1"/>
    </source>
</evidence>
<protein>
    <submittedName>
        <fullName evidence="2">Putative calcineurin superfamily phosphohydrolase</fullName>
    </submittedName>
</protein>
<dbReference type="GO" id="GO:0016787">
    <property type="term" value="F:hydrolase activity"/>
    <property type="evidence" value="ECO:0007669"/>
    <property type="project" value="UniProtKB-KW"/>
</dbReference>
<dbReference type="AlphaFoldDB" id="A0A069D4M4"/>
<dbReference type="Pfam" id="PF00149">
    <property type="entry name" value="Metallophos"/>
    <property type="match status" value="1"/>
</dbReference>